<dbReference type="SMART" id="SM00271">
    <property type="entry name" value="DnaJ"/>
    <property type="match status" value="1"/>
</dbReference>
<dbReference type="VEuPathDB" id="TriTrypDB:TcIL3000_10_10600"/>
<evidence type="ECO:0000259" key="2">
    <source>
        <dbReference type="PROSITE" id="PS50076"/>
    </source>
</evidence>
<dbReference type="PROSITE" id="PS50076">
    <property type="entry name" value="DNAJ_2"/>
    <property type="match status" value="1"/>
</dbReference>
<gene>
    <name evidence="3" type="ORF">TCIL3000_10_10600</name>
</gene>
<organism evidence="3">
    <name type="scientific">Trypanosoma congolense (strain IL3000)</name>
    <dbReference type="NCBI Taxonomy" id="1068625"/>
    <lineage>
        <taxon>Eukaryota</taxon>
        <taxon>Discoba</taxon>
        <taxon>Euglenozoa</taxon>
        <taxon>Kinetoplastea</taxon>
        <taxon>Metakinetoplastina</taxon>
        <taxon>Trypanosomatida</taxon>
        <taxon>Trypanosomatidae</taxon>
        <taxon>Trypanosoma</taxon>
        <taxon>Nannomonas</taxon>
    </lineage>
</organism>
<dbReference type="EMBL" id="HE575323">
    <property type="protein sequence ID" value="CCC94281.1"/>
    <property type="molecule type" value="Genomic_DNA"/>
</dbReference>
<dbReference type="AlphaFoldDB" id="G0UY14"/>
<evidence type="ECO:0000256" key="1">
    <source>
        <dbReference type="SAM" id="MobiDB-lite"/>
    </source>
</evidence>
<dbReference type="InterPro" id="IPR052758">
    <property type="entry name" value="SRC_co-chaperone"/>
</dbReference>
<dbReference type="PANTHER" id="PTHR44200">
    <property type="entry name" value="DNAJ HOMOLOG SUBFAMILY C MEMBER 7"/>
    <property type="match status" value="1"/>
</dbReference>
<dbReference type="SUPFAM" id="SSF46565">
    <property type="entry name" value="Chaperone J-domain"/>
    <property type="match status" value="1"/>
</dbReference>
<dbReference type="Pfam" id="PF00226">
    <property type="entry name" value="DnaJ"/>
    <property type="match status" value="1"/>
</dbReference>
<dbReference type="InterPro" id="IPR001623">
    <property type="entry name" value="DnaJ_domain"/>
</dbReference>
<feature type="domain" description="J" evidence="2">
    <location>
        <begin position="526"/>
        <end position="588"/>
    </location>
</feature>
<dbReference type="InterPro" id="IPR011990">
    <property type="entry name" value="TPR-like_helical_dom_sf"/>
</dbReference>
<protein>
    <submittedName>
        <fullName evidence="3">Putative chaperone protein DNAj</fullName>
    </submittedName>
</protein>
<feature type="region of interest" description="Disordered" evidence="1">
    <location>
        <begin position="493"/>
        <end position="512"/>
    </location>
</feature>
<dbReference type="PRINTS" id="PR00625">
    <property type="entry name" value="JDOMAIN"/>
</dbReference>
<dbReference type="Gene3D" id="1.25.40.10">
    <property type="entry name" value="Tetratricopeptide repeat domain"/>
    <property type="match status" value="2"/>
</dbReference>
<dbReference type="PANTHER" id="PTHR44200:SF3">
    <property type="entry name" value="PROTEIN DNAJ, PUTATIVE-RELATED"/>
    <property type="match status" value="1"/>
</dbReference>
<dbReference type="InterPro" id="IPR036869">
    <property type="entry name" value="J_dom_sf"/>
</dbReference>
<accession>G0UY14</accession>
<dbReference type="Gene3D" id="1.10.287.110">
    <property type="entry name" value="DnaJ domain"/>
    <property type="match status" value="1"/>
</dbReference>
<proteinExistence type="predicted"/>
<sequence>MDDAACPSFPAKVLLACDSRFHQFVDSSVCGDWEAALREWREQKCVAVSLGEAQRSAVPVPEADSGPESKLTQFSDEEFLNLTRQLEEITAALAGPSPSSSGAGASGCGAAEGSDVGDASGTTCDVYVLDMAMGTTALRDEQRNVCQRAVEMYMKGNYSGSAKAFSAVIDTCLPTMLSPAMISNRAMCYMCCGSYKCALRDAIRSCEMNNRYVLGARRVVHIQICTGKCAEARGFISSFSKGCEYNFEEELAQLSLFESYSALFDNNEHTRALKQLNALLERVPCAPLEALKVQLVAIEEGNQTALLYAADLLKRYPGFPELLYWDVQLRFLECSTEEELRAILPLSCVEVCADYSSRFRQVGGRIQQCIELVHQLECIHTAQDWPRLTESCTATLRRPFIGERLRATVLSLRARAFLHTNQLYDCIDDVGIALQSVEGDKKRAELLLLKALCEEKLCRWVDAMKDVEKSIQRHCSPEAIDLLRRLRQRKRDFNQEEKKEKREKGRGRGGERETCAKEVKSDFLLELYGRLGLPCGASPVLVRKSYRALAMKWHPDKWCSESDQKQKEAEEKFKIVKAAYDELIALISG</sequence>
<name>G0UY14_TRYCI</name>
<evidence type="ECO:0000313" key="3">
    <source>
        <dbReference type="EMBL" id="CCC94281.1"/>
    </source>
</evidence>
<reference evidence="3" key="1">
    <citation type="journal article" date="2012" name="Proc. Natl. Acad. Sci. U.S.A.">
        <title>Antigenic diversity is generated by distinct evolutionary mechanisms in African trypanosome species.</title>
        <authorList>
            <person name="Jackson A.P."/>
            <person name="Berry A."/>
            <person name="Aslett M."/>
            <person name="Allison H.C."/>
            <person name="Burton P."/>
            <person name="Vavrova-Anderson J."/>
            <person name="Brown R."/>
            <person name="Browne H."/>
            <person name="Corton N."/>
            <person name="Hauser H."/>
            <person name="Gamble J."/>
            <person name="Gilderthorp R."/>
            <person name="Marcello L."/>
            <person name="McQuillan J."/>
            <person name="Otto T.D."/>
            <person name="Quail M.A."/>
            <person name="Sanders M.J."/>
            <person name="van Tonder A."/>
            <person name="Ginger M.L."/>
            <person name="Field M.C."/>
            <person name="Barry J.D."/>
            <person name="Hertz-Fowler C."/>
            <person name="Berriman M."/>
        </authorList>
    </citation>
    <scope>NUCLEOTIDE SEQUENCE</scope>
    <source>
        <strain evidence="3">IL3000</strain>
    </source>
</reference>
<dbReference type="SUPFAM" id="SSF48452">
    <property type="entry name" value="TPR-like"/>
    <property type="match status" value="1"/>
</dbReference>
<dbReference type="CDD" id="cd06257">
    <property type="entry name" value="DnaJ"/>
    <property type="match status" value="1"/>
</dbReference>